<evidence type="ECO:0000256" key="2">
    <source>
        <dbReference type="ARBA" id="ARBA00008872"/>
    </source>
</evidence>
<dbReference type="InterPro" id="IPR022643">
    <property type="entry name" value="De-COase2_C"/>
</dbReference>
<keyword evidence="4" id="KW-0456">Lyase</keyword>
<keyword evidence="3" id="KW-0663">Pyridoxal phosphate</keyword>
<evidence type="ECO:0000256" key="5">
    <source>
        <dbReference type="RuleBase" id="RU003737"/>
    </source>
</evidence>
<evidence type="ECO:0000259" key="6">
    <source>
        <dbReference type="Pfam" id="PF00278"/>
    </source>
</evidence>
<dbReference type="SUPFAM" id="SSF50621">
    <property type="entry name" value="Alanine racemase C-terminal domain-like"/>
    <property type="match status" value="1"/>
</dbReference>
<comment type="caution">
    <text evidence="8">The sequence shown here is derived from an EMBL/GenBank/DDBJ whole genome shotgun (WGS) entry which is preliminary data.</text>
</comment>
<dbReference type="InterPro" id="IPR002433">
    <property type="entry name" value="Orn_de-COase"/>
</dbReference>
<dbReference type="PANTHER" id="PTHR11482:SF6">
    <property type="entry name" value="ORNITHINE DECARBOXYLASE 1-RELATED"/>
    <property type="match status" value="1"/>
</dbReference>
<evidence type="ECO:0000313" key="9">
    <source>
        <dbReference type="Proteomes" id="UP001596492"/>
    </source>
</evidence>
<dbReference type="InterPro" id="IPR022644">
    <property type="entry name" value="De-COase2_N"/>
</dbReference>
<evidence type="ECO:0000259" key="7">
    <source>
        <dbReference type="Pfam" id="PF02784"/>
    </source>
</evidence>
<keyword evidence="9" id="KW-1185">Reference proteome</keyword>
<dbReference type="PANTHER" id="PTHR11482">
    <property type="entry name" value="ARGININE/DIAMINOPIMELATE/ORNITHINE DECARBOXYLASE"/>
    <property type="match status" value="1"/>
</dbReference>
<evidence type="ECO:0000313" key="8">
    <source>
        <dbReference type="EMBL" id="MFC7291276.1"/>
    </source>
</evidence>
<dbReference type="EMBL" id="JBHTBR010000002">
    <property type="protein sequence ID" value="MFC7291276.1"/>
    <property type="molecule type" value="Genomic_DNA"/>
</dbReference>
<dbReference type="Pfam" id="PF00278">
    <property type="entry name" value="Orn_DAP_Arg_deC"/>
    <property type="match status" value="1"/>
</dbReference>
<comment type="cofactor">
    <cofactor evidence="1">
        <name>pyridoxal 5'-phosphate</name>
        <dbReference type="ChEBI" id="CHEBI:597326"/>
    </cofactor>
</comment>
<dbReference type="InterPro" id="IPR000183">
    <property type="entry name" value="Orn/DAP/Arg_de-COase"/>
</dbReference>
<evidence type="ECO:0000256" key="3">
    <source>
        <dbReference type="ARBA" id="ARBA00022898"/>
    </source>
</evidence>
<dbReference type="InterPro" id="IPR022657">
    <property type="entry name" value="De-COase2_CS"/>
</dbReference>
<sequence length="403" mass="44488">MITFQTPLDLVRVLCPETPVACVRPERVATAASWFQNNFPGDVLYAVKANPSVWALDAMYSSGMRWFDVASLEEVKLVADRFDDAVLAFMHPIKSRHAIERAYFDYGVKIFSMDCEAELQKILEATDYAKDLTLIVRMAVSNDGATMPLSGKFGCSGEKAVALLQAGRAHADELGVSFHVGSQCMDPRAYRVAMDAVSNTIMQAAVTVDIVDVGGGFPALYPGMQPPELQSYVDVISEVFEEMPVLFNADLWCEPGRALVADSTSIVAKVELVQDGKVYLNDGAYGNLFDAAHCKWPFPMEVHRASGKTSVLQKSFTIYGPTCDSIDVLDGSFDLPSDIKEGDYIEFGMMGAYGVAMSTRFNGFGDTQTYRVRDSISQTMYETQEEQALRYENNVIFLPQRQA</sequence>
<reference evidence="9" key="1">
    <citation type="journal article" date="2019" name="Int. J. Syst. Evol. Microbiol.">
        <title>The Global Catalogue of Microorganisms (GCM) 10K type strain sequencing project: providing services to taxonomists for standard genome sequencing and annotation.</title>
        <authorList>
            <consortium name="The Broad Institute Genomics Platform"/>
            <consortium name="The Broad Institute Genome Sequencing Center for Infectious Disease"/>
            <person name="Wu L."/>
            <person name="Ma J."/>
        </authorList>
    </citation>
    <scope>NUCLEOTIDE SEQUENCE [LARGE SCALE GENOMIC DNA]</scope>
    <source>
        <strain evidence="9">CCUG 51308</strain>
    </source>
</reference>
<dbReference type="RefSeq" id="WP_382166469.1">
    <property type="nucleotide sequence ID" value="NZ_JBHTBR010000002.1"/>
</dbReference>
<comment type="similarity">
    <text evidence="2 5">Belongs to the Orn/Lys/Arg decarboxylase class-II family.</text>
</comment>
<feature type="domain" description="Orn/DAP/Arg decarboxylase 2 C-terminal" evidence="6">
    <location>
        <begin position="262"/>
        <end position="351"/>
    </location>
</feature>
<evidence type="ECO:0000256" key="1">
    <source>
        <dbReference type="ARBA" id="ARBA00001933"/>
    </source>
</evidence>
<accession>A0ABW2IJG0</accession>
<proteinExistence type="inferred from homology"/>
<dbReference type="PROSITE" id="PS00879">
    <property type="entry name" value="ODR_DC_2_2"/>
    <property type="match status" value="1"/>
</dbReference>
<dbReference type="Proteomes" id="UP001596492">
    <property type="component" value="Unassembled WGS sequence"/>
</dbReference>
<dbReference type="Pfam" id="PF02784">
    <property type="entry name" value="Orn_Arg_deC_N"/>
    <property type="match status" value="1"/>
</dbReference>
<dbReference type="InterPro" id="IPR029066">
    <property type="entry name" value="PLP-binding_barrel"/>
</dbReference>
<dbReference type="Gene3D" id="3.20.20.10">
    <property type="entry name" value="Alanine racemase"/>
    <property type="match status" value="1"/>
</dbReference>
<organism evidence="8 9">
    <name type="scientific">Hirschia litorea</name>
    <dbReference type="NCBI Taxonomy" id="1199156"/>
    <lineage>
        <taxon>Bacteria</taxon>
        <taxon>Pseudomonadati</taxon>
        <taxon>Pseudomonadota</taxon>
        <taxon>Alphaproteobacteria</taxon>
        <taxon>Hyphomonadales</taxon>
        <taxon>Hyphomonadaceae</taxon>
        <taxon>Hirschia</taxon>
    </lineage>
</organism>
<name>A0ABW2IJG0_9PROT</name>
<dbReference type="SUPFAM" id="SSF51419">
    <property type="entry name" value="PLP-binding barrel"/>
    <property type="match status" value="1"/>
</dbReference>
<dbReference type="PRINTS" id="PR01179">
    <property type="entry name" value="ODADCRBXLASE"/>
</dbReference>
<dbReference type="CDD" id="cd00622">
    <property type="entry name" value="PLPDE_III_ODC"/>
    <property type="match status" value="1"/>
</dbReference>
<dbReference type="Gene3D" id="2.40.37.10">
    <property type="entry name" value="Lyase, Ornithine Decarboxylase, Chain A, domain 1"/>
    <property type="match status" value="1"/>
</dbReference>
<gene>
    <name evidence="8" type="ORF">ACFQS8_06585</name>
</gene>
<evidence type="ECO:0000256" key="4">
    <source>
        <dbReference type="ARBA" id="ARBA00023239"/>
    </source>
</evidence>
<protein>
    <submittedName>
        <fullName evidence="8">Type III PLP-dependent enzyme</fullName>
    </submittedName>
</protein>
<dbReference type="InterPro" id="IPR009006">
    <property type="entry name" value="Ala_racemase/Decarboxylase_C"/>
</dbReference>
<feature type="domain" description="Orn/DAP/Arg decarboxylase 2 N-terminal" evidence="7">
    <location>
        <begin position="32"/>
        <end position="261"/>
    </location>
</feature>